<keyword evidence="2" id="KW-1185">Reference proteome</keyword>
<reference evidence="1" key="1">
    <citation type="submission" date="2022-08" db="EMBL/GenBank/DDBJ databases">
        <title>Genome Sequence of Lecanicillium fungicola.</title>
        <authorList>
            <person name="Buettner E."/>
        </authorList>
    </citation>
    <scope>NUCLEOTIDE SEQUENCE</scope>
    <source>
        <strain evidence="1">Babe33</strain>
    </source>
</reference>
<proteinExistence type="predicted"/>
<dbReference type="Proteomes" id="UP001143910">
    <property type="component" value="Unassembled WGS sequence"/>
</dbReference>
<name>A0ACC1NDA6_9HYPO</name>
<evidence type="ECO:0000313" key="2">
    <source>
        <dbReference type="Proteomes" id="UP001143910"/>
    </source>
</evidence>
<protein>
    <submittedName>
        <fullName evidence="1">Uncharacterized protein</fullName>
    </submittedName>
</protein>
<organism evidence="1 2">
    <name type="scientific">Zarea fungicola</name>
    <dbReference type="NCBI Taxonomy" id="93591"/>
    <lineage>
        <taxon>Eukaryota</taxon>
        <taxon>Fungi</taxon>
        <taxon>Dikarya</taxon>
        <taxon>Ascomycota</taxon>
        <taxon>Pezizomycotina</taxon>
        <taxon>Sordariomycetes</taxon>
        <taxon>Hypocreomycetidae</taxon>
        <taxon>Hypocreales</taxon>
        <taxon>Cordycipitaceae</taxon>
        <taxon>Zarea</taxon>
    </lineage>
</organism>
<comment type="caution">
    <text evidence="1">The sequence shown here is derived from an EMBL/GenBank/DDBJ whole genome shotgun (WGS) entry which is preliminary data.</text>
</comment>
<dbReference type="EMBL" id="JANJQO010000589">
    <property type="protein sequence ID" value="KAJ2976398.1"/>
    <property type="molecule type" value="Genomic_DNA"/>
</dbReference>
<gene>
    <name evidence="1" type="ORF">NQ176_g4977</name>
</gene>
<accession>A0ACC1NDA6</accession>
<sequence>MERSRAASGWDQLPDEILVQIIAYLEPYHVTRLQLVSRKLQELCLDDELWKRHCFEDSPWYASLQARRSTISTILGPVHDVQDEPEPDPEPAIQKAEPSCDGHNQSMPEFLHKRRERRWQKMQDLANWDPAYPDERISWYDEYIQRCGPACVSWLQTPRMKDREMEAIIESRGLAMYNPYNGNDGDGTMFAVSPLDDGSVCLWDIKGTRGKQGSIVGHSKPDILFIDGPSGQNKRRSKRIDTGVTECVSVNHENHRAFFAVQSHLIEVDLNRLEVVSRESFEWSITTLSAINNGLPLTVGTSLGIHLHDFRMQANVLSDNSERVEWDGADVYKSIFDPKPLPPYASLSQPTPISILHLPKPGTHSDVSDDIYVSGRFTNILHYDRRKFPAIVGSIYSGGLIRSLTAVPYSYSTVDYEVRRQGDLSIEQMSRIKETGNGVTMVAGGSYKLRGSLEMYGLSSTMHSNDRATLQNAAMKNRQTASSSAILSVTTHGTKIALSDSSGLIKWFERDGFTECRRHKIGSCDATEKNLFASSGEGELARKIVSTKSSAGQDRPNNDNVLFWTGERLGMLSFTTAPLYQADDFEVKDSETAVEDTTRCEFSEKTQESLEMQTNEILPLNQFGHGAA</sequence>
<evidence type="ECO:0000313" key="1">
    <source>
        <dbReference type="EMBL" id="KAJ2976398.1"/>
    </source>
</evidence>